<feature type="transmembrane region" description="Helical" evidence="2">
    <location>
        <begin position="6"/>
        <end position="25"/>
    </location>
</feature>
<protein>
    <submittedName>
        <fullName evidence="4">Alpha/beta hydrolase</fullName>
    </submittedName>
</protein>
<dbReference type="PANTHER" id="PTHR43798">
    <property type="entry name" value="MONOACYLGLYCEROL LIPASE"/>
    <property type="match status" value="1"/>
</dbReference>
<dbReference type="AlphaFoldDB" id="A0A973WQ33"/>
<evidence type="ECO:0000313" key="4">
    <source>
        <dbReference type="EMBL" id="NVL08346.1"/>
    </source>
</evidence>
<keyword evidence="2" id="KW-1133">Transmembrane helix</keyword>
<keyword evidence="4" id="KW-0378">Hydrolase</keyword>
<dbReference type="InterPro" id="IPR000073">
    <property type="entry name" value="AB_hydrolase_1"/>
</dbReference>
<evidence type="ECO:0000256" key="2">
    <source>
        <dbReference type="SAM" id="Phobius"/>
    </source>
</evidence>
<feature type="region of interest" description="Disordered" evidence="1">
    <location>
        <begin position="317"/>
        <end position="338"/>
    </location>
</feature>
<keyword evidence="2" id="KW-0472">Membrane</keyword>
<name>A0A973WQ33_9BRAD</name>
<evidence type="ECO:0000259" key="3">
    <source>
        <dbReference type="Pfam" id="PF00561"/>
    </source>
</evidence>
<dbReference type="SUPFAM" id="SSF53474">
    <property type="entry name" value="alpha/beta-Hydrolases"/>
    <property type="match status" value="1"/>
</dbReference>
<dbReference type="GO" id="GO:0016020">
    <property type="term" value="C:membrane"/>
    <property type="evidence" value="ECO:0007669"/>
    <property type="project" value="TreeGrafter"/>
</dbReference>
<dbReference type="Gene3D" id="3.40.50.1820">
    <property type="entry name" value="alpha/beta hydrolase"/>
    <property type="match status" value="1"/>
</dbReference>
<dbReference type="PANTHER" id="PTHR43798:SF33">
    <property type="entry name" value="HYDROLASE, PUTATIVE (AFU_ORTHOLOGUE AFUA_2G14860)-RELATED"/>
    <property type="match status" value="1"/>
</dbReference>
<dbReference type="InterPro" id="IPR050266">
    <property type="entry name" value="AB_hydrolase_sf"/>
</dbReference>
<sequence length="338" mass="36633">MQHKTMLFITLSGVIALAIWVAVLFRVELDRVRRAALDGAVIVKTAAGPIEYAERGEGIPLLSIHGAGGGFDQGLANVEDLVDEGYRVIAPSRFGYLRTPAPPSASPTTQADAHAALLSTLQVRQAVVVGISAGAQSAVELAIRHPERVSALILIVPGTYSPTSPVAVDRSRGSRLVFWLVNVGADFFWWAAEKIAPSILVRFTGVPPELFRRSSQADRDRVMRVVRSIEPLSLRFRGINLDSAPHLHPLPLDKITAPTLIISTRDDLFNTAPAAEFAAHSIPGAKLIIYETGGHLLVRRQDETAAALRDFLDAVNPNRQMDGPASDPDVQVRHHIKD</sequence>
<dbReference type="PRINTS" id="PR00111">
    <property type="entry name" value="ABHYDROLASE"/>
</dbReference>
<dbReference type="EMBL" id="JABWSX010000001">
    <property type="protein sequence ID" value="NVL08346.1"/>
    <property type="molecule type" value="Genomic_DNA"/>
</dbReference>
<dbReference type="InterPro" id="IPR029058">
    <property type="entry name" value="AB_hydrolase_fold"/>
</dbReference>
<dbReference type="GO" id="GO:0016787">
    <property type="term" value="F:hydrolase activity"/>
    <property type="evidence" value="ECO:0007669"/>
    <property type="project" value="UniProtKB-KW"/>
</dbReference>
<keyword evidence="2" id="KW-0812">Transmembrane</keyword>
<reference evidence="4" key="1">
    <citation type="submission" date="2020-06" db="EMBL/GenBank/DDBJ databases">
        <title>Whole Genome Sequence of Bradyrhizobium sp. Strain 66S1MB.</title>
        <authorList>
            <person name="Bromfield E."/>
            <person name="Cloutier S."/>
        </authorList>
    </citation>
    <scope>NUCLEOTIDE SEQUENCE</scope>
    <source>
        <strain evidence="4">66S1MB</strain>
    </source>
</reference>
<accession>A0A973WQ33</accession>
<proteinExistence type="predicted"/>
<organism evidence="4">
    <name type="scientific">Bradyrhizobium quebecense</name>
    <dbReference type="NCBI Taxonomy" id="2748629"/>
    <lineage>
        <taxon>Bacteria</taxon>
        <taxon>Pseudomonadati</taxon>
        <taxon>Pseudomonadota</taxon>
        <taxon>Alphaproteobacteria</taxon>
        <taxon>Hyphomicrobiales</taxon>
        <taxon>Nitrobacteraceae</taxon>
        <taxon>Bradyrhizobium</taxon>
    </lineage>
</organism>
<evidence type="ECO:0000256" key="1">
    <source>
        <dbReference type="SAM" id="MobiDB-lite"/>
    </source>
</evidence>
<comment type="caution">
    <text evidence="4">The sequence shown here is derived from an EMBL/GenBank/DDBJ whole genome shotgun (WGS) entry which is preliminary data.</text>
</comment>
<gene>
    <name evidence="4" type="ORF">HU230_21835</name>
</gene>
<feature type="domain" description="AB hydrolase-1" evidence="3">
    <location>
        <begin position="60"/>
        <end position="297"/>
    </location>
</feature>
<dbReference type="Pfam" id="PF00561">
    <property type="entry name" value="Abhydrolase_1"/>
    <property type="match status" value="1"/>
</dbReference>
<dbReference type="RefSeq" id="WP_176535079.1">
    <property type="nucleotide sequence ID" value="NZ_CP088022.1"/>
</dbReference>